<evidence type="ECO:0000259" key="1">
    <source>
        <dbReference type="Pfam" id="PF09763"/>
    </source>
</evidence>
<protein>
    <recommendedName>
        <fullName evidence="1">Exocyst complex component Sec3 coiled-coil domain-containing protein</fullName>
    </recommendedName>
</protein>
<keyword evidence="3" id="KW-1185">Reference proteome</keyword>
<sequence>MSEKQQFLDNQLDMLKSTQSLIKDSLPAFQNLDRHCQSNIARLSTAQAQLHYLHNQLDSLDTQTRELDLLIRNKTMLYESLINLISQLEVSEEHFESLESRDLRKPVGPLERALGIFADFQMHAYDIRVIHERSGRVHETVERFLKRVVLFLGREMAQIPSESRGELKIHNSMYELIKKFRFVVSYCIKHKNSNYKKITGLYAKYAKKLYDHEFEYHLSLVLKVLKKGDINKYDANKYIEKIKKSLEVLLESYDIIYKCEKSFVNDVLEVEEEQYIKQIFEDVDDIISSYIYKIYEMGEVYAIVAFEEVLAGKEILDNIKKDFLKREVHKIKDGSKRKAVAKVIEILEISNIQEINEPLVETIIKEIEKLKKGEKSELELSLYKIKIGVKFKSVNSNESVNRMILNFYNKLEKEFEKSIIGYIFMDESKIIKRIKYGWELIGDDLEIRNLFRKIIYDNISDDLKNKAMQILA</sequence>
<dbReference type="EMBL" id="SBIQ01000018">
    <property type="protein sequence ID" value="KAF7684325.1"/>
    <property type="molecule type" value="Genomic_DNA"/>
</dbReference>
<dbReference type="PANTHER" id="PTHR16092:SF14">
    <property type="entry name" value="EXOCYST COMPLEX COMPONENT 1 ISOFORM X1"/>
    <property type="match status" value="1"/>
</dbReference>
<accession>A0ABQ7I1I2</accession>
<comment type="caution">
    <text evidence="2">The sequence shown here is derived from an EMBL/GenBank/DDBJ whole genome shotgun (WGS) entry which is preliminary data.</text>
</comment>
<evidence type="ECO:0000313" key="3">
    <source>
        <dbReference type="Proteomes" id="UP001516464"/>
    </source>
</evidence>
<dbReference type="Pfam" id="PF09763">
    <property type="entry name" value="Sec3_CC"/>
    <property type="match status" value="1"/>
</dbReference>
<evidence type="ECO:0000313" key="2">
    <source>
        <dbReference type="EMBL" id="KAF7684325.1"/>
    </source>
</evidence>
<dbReference type="PANTHER" id="PTHR16092">
    <property type="entry name" value="SEC3/SYNTAXIN-RELATED"/>
    <property type="match status" value="1"/>
</dbReference>
<proteinExistence type="predicted"/>
<dbReference type="Proteomes" id="UP001516464">
    <property type="component" value="Unassembled WGS sequence"/>
</dbReference>
<reference evidence="2 3" key="1">
    <citation type="submission" date="2019-01" db="EMBL/GenBank/DDBJ databases">
        <title>Genomes sequencing and comparative genomics of infectious freshwater microsporidia, Cucumispora dikerogammari and Thelohania contejeani.</title>
        <authorList>
            <person name="Cormier A."/>
            <person name="Giraud I."/>
            <person name="Wattier R."/>
            <person name="Teixeira M."/>
            <person name="Grandjean F."/>
            <person name="Rigaud T."/>
            <person name="Cordaux R."/>
        </authorList>
    </citation>
    <scope>NUCLEOTIDE SEQUENCE [LARGE SCALE GENOMIC DNA]</scope>
    <source>
        <strain evidence="2">T1</strain>
        <tissue evidence="2">Spores</tissue>
    </source>
</reference>
<gene>
    <name evidence="2" type="ORF">TCON_0474</name>
</gene>
<dbReference type="InterPro" id="IPR019160">
    <property type="entry name" value="Sec3_CC"/>
</dbReference>
<name>A0ABQ7I1I2_9MICR</name>
<feature type="domain" description="Exocyst complex component Sec3 coiled-coil" evidence="1">
    <location>
        <begin position="35"/>
        <end position="106"/>
    </location>
</feature>
<organism evidence="2 3">
    <name type="scientific">Astathelohania contejeani</name>
    <dbReference type="NCBI Taxonomy" id="164912"/>
    <lineage>
        <taxon>Eukaryota</taxon>
        <taxon>Fungi</taxon>
        <taxon>Fungi incertae sedis</taxon>
        <taxon>Microsporidia</taxon>
        <taxon>Astathelohaniidae</taxon>
        <taxon>Astathelohania</taxon>
    </lineage>
</organism>